<name>A0ABT4YV54_9VIBR</name>
<accession>A0ABT4YV54</accession>
<dbReference type="Proteomes" id="UP001210678">
    <property type="component" value="Unassembled WGS sequence"/>
</dbReference>
<dbReference type="PROSITE" id="PS51257">
    <property type="entry name" value="PROKAR_LIPOPROTEIN"/>
    <property type="match status" value="1"/>
</dbReference>
<comment type="caution">
    <text evidence="2">The sequence shown here is derived from an EMBL/GenBank/DDBJ whole genome shotgun (WGS) entry which is preliminary data.</text>
</comment>
<proteinExistence type="predicted"/>
<evidence type="ECO:0000313" key="3">
    <source>
        <dbReference type="Proteomes" id="UP001210678"/>
    </source>
</evidence>
<protein>
    <recommendedName>
        <fullName evidence="4">Lipoprotein</fullName>
    </recommendedName>
</protein>
<evidence type="ECO:0000313" key="2">
    <source>
        <dbReference type="EMBL" id="MDB1125457.1"/>
    </source>
</evidence>
<feature type="chain" id="PRO_5046429637" description="Lipoprotein" evidence="1">
    <location>
        <begin position="21"/>
        <end position="69"/>
    </location>
</feature>
<reference evidence="2 3" key="1">
    <citation type="submission" date="2023-01" db="EMBL/GenBank/DDBJ databases">
        <title>Vibrio sp. KJ40-1 sp.nov, isolated from marine algae.</title>
        <authorList>
            <person name="Butt M."/>
            <person name="Kim J.M.J."/>
            <person name="Jeon C.O.C."/>
        </authorList>
    </citation>
    <scope>NUCLEOTIDE SEQUENCE [LARGE SCALE GENOMIC DNA]</scope>
    <source>
        <strain evidence="2 3">KJ40-1</strain>
    </source>
</reference>
<feature type="signal peptide" evidence="1">
    <location>
        <begin position="1"/>
        <end position="20"/>
    </location>
</feature>
<evidence type="ECO:0000256" key="1">
    <source>
        <dbReference type="SAM" id="SignalP"/>
    </source>
</evidence>
<keyword evidence="1" id="KW-0732">Signal</keyword>
<dbReference type="RefSeq" id="WP_272139187.1">
    <property type="nucleotide sequence ID" value="NZ_JAQLOI010000003.1"/>
</dbReference>
<gene>
    <name evidence="2" type="ORF">PGX00_18075</name>
</gene>
<keyword evidence="3" id="KW-1185">Reference proteome</keyword>
<organism evidence="2 3">
    <name type="scientific">Vibrio algarum</name>
    <dbReference type="NCBI Taxonomy" id="3020714"/>
    <lineage>
        <taxon>Bacteria</taxon>
        <taxon>Pseudomonadati</taxon>
        <taxon>Pseudomonadota</taxon>
        <taxon>Gammaproteobacteria</taxon>
        <taxon>Vibrionales</taxon>
        <taxon>Vibrionaceae</taxon>
        <taxon>Vibrio</taxon>
    </lineage>
</organism>
<dbReference type="EMBL" id="JAQLOI010000003">
    <property type="protein sequence ID" value="MDB1125457.1"/>
    <property type="molecule type" value="Genomic_DNA"/>
</dbReference>
<sequence>MNNRNSILALFLCTTLFACSATHKEQIKKDASEVGKATKDATTAIGHATRDATRETGHFFRDLTKELTE</sequence>
<evidence type="ECO:0008006" key="4">
    <source>
        <dbReference type="Google" id="ProtNLM"/>
    </source>
</evidence>